<evidence type="ECO:0000256" key="1">
    <source>
        <dbReference type="SAM" id="MobiDB-lite"/>
    </source>
</evidence>
<name>A0ABY6VVZ9_9BURK</name>
<keyword evidence="3" id="KW-1185">Reference proteome</keyword>
<dbReference type="Proteomes" id="UP000405357">
    <property type="component" value="Unassembled WGS sequence"/>
</dbReference>
<evidence type="ECO:0000313" key="2">
    <source>
        <dbReference type="EMBL" id="VVD90518.1"/>
    </source>
</evidence>
<reference evidence="2 3" key="1">
    <citation type="submission" date="2019-08" db="EMBL/GenBank/DDBJ databases">
        <authorList>
            <person name="Peeters C."/>
        </authorList>
    </citation>
    <scope>NUCLEOTIDE SEQUENCE [LARGE SCALE GENOMIC DNA]</scope>
    <source>
        <strain evidence="2 3">LMG 31014</strain>
    </source>
</reference>
<gene>
    <name evidence="2" type="ORF">PSO31014_01585</name>
</gene>
<evidence type="ECO:0000313" key="3">
    <source>
        <dbReference type="Proteomes" id="UP000405357"/>
    </source>
</evidence>
<dbReference type="EMBL" id="CABPSG010000003">
    <property type="protein sequence ID" value="VVD90518.1"/>
    <property type="molecule type" value="Genomic_DNA"/>
</dbReference>
<proteinExistence type="predicted"/>
<accession>A0ABY6VVZ9</accession>
<feature type="region of interest" description="Disordered" evidence="1">
    <location>
        <begin position="1"/>
        <end position="24"/>
    </location>
</feature>
<dbReference type="RefSeq" id="WP_246176483.1">
    <property type="nucleotide sequence ID" value="NZ_CABPSG010000003.1"/>
</dbReference>
<protein>
    <submittedName>
        <fullName evidence="2">Uncharacterized protein</fullName>
    </submittedName>
</protein>
<organism evidence="2 3">
    <name type="scientific">Pandoraea soli</name>
    <dbReference type="NCBI Taxonomy" id="2508293"/>
    <lineage>
        <taxon>Bacteria</taxon>
        <taxon>Pseudomonadati</taxon>
        <taxon>Pseudomonadota</taxon>
        <taxon>Betaproteobacteria</taxon>
        <taxon>Burkholderiales</taxon>
        <taxon>Burkholderiaceae</taxon>
        <taxon>Pandoraea</taxon>
    </lineage>
</organism>
<feature type="compositionally biased region" description="Basic and acidic residues" evidence="1">
    <location>
        <begin position="1"/>
        <end position="12"/>
    </location>
</feature>
<sequence>MTETAADQRTDGLDGLNGRDGGTPDASRCPQCGAAVACGAVTSPTENPGEVRCWCLDWPYLPASSRLGTNTCLCPLCLRAALLAAGVGINGTAAARATSVNPTNLATLANPD</sequence>
<comment type="caution">
    <text evidence="2">The sequence shown here is derived from an EMBL/GenBank/DDBJ whole genome shotgun (WGS) entry which is preliminary data.</text>
</comment>